<feature type="transmembrane region" description="Helical" evidence="6">
    <location>
        <begin position="39"/>
        <end position="62"/>
    </location>
</feature>
<dbReference type="GO" id="GO:0046873">
    <property type="term" value="F:metal ion transmembrane transporter activity"/>
    <property type="evidence" value="ECO:0007669"/>
    <property type="project" value="InterPro"/>
</dbReference>
<keyword evidence="4 6" id="KW-1133">Transmembrane helix</keyword>
<dbReference type="RefSeq" id="WP_007020854.1">
    <property type="nucleotide sequence ID" value="NZ_CH724125.1"/>
</dbReference>
<evidence type="ECO:0000256" key="4">
    <source>
        <dbReference type="ARBA" id="ARBA00022989"/>
    </source>
</evidence>
<evidence type="ECO:0000256" key="5">
    <source>
        <dbReference type="ARBA" id="ARBA00023136"/>
    </source>
</evidence>
<evidence type="ECO:0000313" key="7">
    <source>
        <dbReference type="EMBL" id="EAR59918.1"/>
    </source>
</evidence>
<evidence type="ECO:0000256" key="6">
    <source>
        <dbReference type="RuleBase" id="RU365102"/>
    </source>
</evidence>
<organism evidence="7 8">
    <name type="scientific">Neptuniibacter caesariensis</name>
    <dbReference type="NCBI Taxonomy" id="207954"/>
    <lineage>
        <taxon>Bacteria</taxon>
        <taxon>Pseudomonadati</taxon>
        <taxon>Pseudomonadota</taxon>
        <taxon>Gammaproteobacteria</taxon>
        <taxon>Oceanospirillales</taxon>
        <taxon>Oceanospirillaceae</taxon>
        <taxon>Neptuniibacter</taxon>
    </lineage>
</organism>
<gene>
    <name evidence="7" type="ORF">MED92_15945</name>
</gene>
<keyword evidence="3 6" id="KW-0812">Transmembrane</keyword>
<feature type="transmembrane region" description="Helical" evidence="6">
    <location>
        <begin position="98"/>
        <end position="114"/>
    </location>
</feature>
<accession>A0A7U8C1V9</accession>
<sequence>MDLLVTYLNIALLIFLAEFGDKSQLVCMTLSARYRALPVLVGSIAAFSALNLLAVLFGATISLYLPDALIFGLVGILFLIFGIQSLRAEDEEDEGELKMGRHLLLSVFTLIFLAELGDKTQLSVAGLAAVENTWVVWFAGTSALCVTTLLGVWVGRVLIQKLSIMWIHRGAGVLFIIFAGIAFWQLAQLVL</sequence>
<evidence type="ECO:0000313" key="8">
    <source>
        <dbReference type="Proteomes" id="UP000002171"/>
    </source>
</evidence>
<keyword evidence="8" id="KW-1185">Reference proteome</keyword>
<keyword evidence="5 6" id="KW-0472">Membrane</keyword>
<evidence type="ECO:0000256" key="2">
    <source>
        <dbReference type="ARBA" id="ARBA00009190"/>
    </source>
</evidence>
<dbReference type="Proteomes" id="UP000002171">
    <property type="component" value="Unassembled WGS sequence"/>
</dbReference>
<dbReference type="InterPro" id="IPR001727">
    <property type="entry name" value="GDT1-like"/>
</dbReference>
<dbReference type="EMBL" id="AAOW01000028">
    <property type="protein sequence ID" value="EAR59918.1"/>
    <property type="molecule type" value="Genomic_DNA"/>
</dbReference>
<feature type="transmembrane region" description="Helical" evidence="6">
    <location>
        <begin position="68"/>
        <end position="86"/>
    </location>
</feature>
<dbReference type="AlphaFoldDB" id="A0A7U8C1V9"/>
<evidence type="ECO:0000256" key="1">
    <source>
        <dbReference type="ARBA" id="ARBA00004141"/>
    </source>
</evidence>
<dbReference type="Pfam" id="PF01169">
    <property type="entry name" value="GDT1"/>
    <property type="match status" value="2"/>
</dbReference>
<comment type="caution">
    <text evidence="7">The sequence shown here is derived from an EMBL/GenBank/DDBJ whole genome shotgun (WGS) entry which is preliminary data.</text>
</comment>
<protein>
    <recommendedName>
        <fullName evidence="6">GDT1 family protein</fullName>
    </recommendedName>
</protein>
<comment type="subcellular location">
    <subcellularLocation>
        <location evidence="1 6">Membrane</location>
        <topology evidence="1 6">Multi-pass membrane protein</topology>
    </subcellularLocation>
</comment>
<feature type="transmembrane region" description="Helical" evidence="6">
    <location>
        <begin position="166"/>
        <end position="187"/>
    </location>
</feature>
<dbReference type="OrthoDB" id="9801356at2"/>
<reference evidence="7 8" key="1">
    <citation type="submission" date="2006-02" db="EMBL/GenBank/DDBJ databases">
        <authorList>
            <person name="Pinhassi J."/>
            <person name="Pedros-Alio C."/>
            <person name="Ferriera S."/>
            <person name="Johnson J."/>
            <person name="Kravitz S."/>
            <person name="Halpern A."/>
            <person name="Remington K."/>
            <person name="Beeson K."/>
            <person name="Tran B."/>
            <person name="Rogers Y.-H."/>
            <person name="Friedman R."/>
            <person name="Venter J.C."/>
        </authorList>
    </citation>
    <scope>NUCLEOTIDE SEQUENCE [LARGE SCALE GENOMIC DNA]</scope>
    <source>
        <strain evidence="7 8">MED92</strain>
    </source>
</reference>
<dbReference type="PANTHER" id="PTHR12608:SF1">
    <property type="entry name" value="TRANSMEMBRANE PROTEIN 165"/>
    <property type="match status" value="1"/>
</dbReference>
<dbReference type="GO" id="GO:0016020">
    <property type="term" value="C:membrane"/>
    <property type="evidence" value="ECO:0007669"/>
    <property type="project" value="UniProtKB-SubCell"/>
</dbReference>
<feature type="transmembrane region" description="Helical" evidence="6">
    <location>
        <begin position="134"/>
        <end position="154"/>
    </location>
</feature>
<proteinExistence type="inferred from homology"/>
<name>A0A7U8C1V9_NEPCE</name>
<evidence type="ECO:0000256" key="3">
    <source>
        <dbReference type="ARBA" id="ARBA00022692"/>
    </source>
</evidence>
<comment type="similarity">
    <text evidence="2 6">Belongs to the GDT1 family.</text>
</comment>
<dbReference type="PANTHER" id="PTHR12608">
    <property type="entry name" value="TRANSMEMBRANE PROTEIN HTP-1 RELATED"/>
    <property type="match status" value="1"/>
</dbReference>